<dbReference type="InterPro" id="IPR013108">
    <property type="entry name" value="Amidohydro_3"/>
</dbReference>
<dbReference type="Gene3D" id="3.20.20.140">
    <property type="entry name" value="Metal-dependent hydrolases"/>
    <property type="match status" value="1"/>
</dbReference>
<evidence type="ECO:0000313" key="2">
    <source>
        <dbReference type="EMBL" id="RJL16593.1"/>
    </source>
</evidence>
<reference evidence="3" key="1">
    <citation type="submission" date="2018-09" db="EMBL/GenBank/DDBJ databases">
        <title>Paracoccus onubensis nov. sp. a moderate halophilic bacterium isolated from Gruta de las Maravillas (Aracena, Spain).</title>
        <authorList>
            <person name="Jurado V."/>
            <person name="Gutierrez-Patricio S."/>
            <person name="Gonzalez-Pimentel J.L."/>
            <person name="Miller A.Z."/>
            <person name="Laiz L."/>
            <person name="Saiz-Jimenez C."/>
        </authorList>
    </citation>
    <scope>NUCLEOTIDE SEQUENCE [LARGE SCALE GENOMIC DNA]</scope>
    <source>
        <strain evidence="3">DSM 26381</strain>
    </source>
</reference>
<dbReference type="OrthoDB" id="9815027at2"/>
<dbReference type="EMBL" id="QZEW01000031">
    <property type="protein sequence ID" value="RJL16593.1"/>
    <property type="molecule type" value="Genomic_DNA"/>
</dbReference>
<sequence>MCADRRKLSFDIANGRRALLLSGGLVIRDGGTAERADILIGARGRIDSVGPDLQAGPETDRVDVSSMLISPGFVDMHQHLDKTGVLPFTPNPSGTLQGAREAFAKYARTAGPEDITRRASRTMQRCLSRGTTAIRSHVNVDKDARFHGIEALARLRDEWRDRISLQLVAFMMAHPGQDYDWLGANIDAAVALGDVVGGTPAVAEDPDRYIDMLFAAAARAGKPVDLHLDEHLDPASLHFDTALDCVERYGMQGRTVFSHVSVLSAMPRAGFERIMQRMIDLDVGAVTLPAANLYLQGRDSQTLPPRGLTRVAELMRGGVVIATASDNIQDPFVPTGSGDLLEIARWTLLAGHLMADELSAAHRLITTAPARLMGLGEDYGIRAGAWADLVLTDCADTDRLVAGGADHMQVLSRGRLVSESAVALAQPETLRVAERV</sequence>
<name>A0A419A7D6_9RHOB</name>
<dbReference type="PANTHER" id="PTHR32027:SF9">
    <property type="entry name" value="BLL3847 PROTEIN"/>
    <property type="match status" value="1"/>
</dbReference>
<dbReference type="GO" id="GO:0016814">
    <property type="term" value="F:hydrolase activity, acting on carbon-nitrogen (but not peptide) bonds, in cyclic amidines"/>
    <property type="evidence" value="ECO:0007669"/>
    <property type="project" value="TreeGrafter"/>
</dbReference>
<dbReference type="InterPro" id="IPR011059">
    <property type="entry name" value="Metal-dep_hydrolase_composite"/>
</dbReference>
<dbReference type="AlphaFoldDB" id="A0A419A7D6"/>
<evidence type="ECO:0000313" key="3">
    <source>
        <dbReference type="Proteomes" id="UP000283587"/>
    </source>
</evidence>
<dbReference type="SUPFAM" id="SSF51338">
    <property type="entry name" value="Composite domain of metallo-dependent hydrolases"/>
    <property type="match status" value="1"/>
</dbReference>
<dbReference type="InterPro" id="IPR032466">
    <property type="entry name" value="Metal_Hydrolase"/>
</dbReference>
<dbReference type="SUPFAM" id="SSF51556">
    <property type="entry name" value="Metallo-dependent hydrolases"/>
    <property type="match status" value="1"/>
</dbReference>
<feature type="domain" description="Amidohydrolase 3" evidence="1">
    <location>
        <begin position="100"/>
        <end position="398"/>
    </location>
</feature>
<comment type="caution">
    <text evidence="2">The sequence shown here is derived from an EMBL/GenBank/DDBJ whole genome shotgun (WGS) entry which is preliminary data.</text>
</comment>
<gene>
    <name evidence="2" type="ORF">D3P05_09080</name>
</gene>
<organism evidence="2 3">
    <name type="scientific">Paracoccus siganidrum</name>
    <dbReference type="NCBI Taxonomy" id="1276757"/>
    <lineage>
        <taxon>Bacteria</taxon>
        <taxon>Pseudomonadati</taxon>
        <taxon>Pseudomonadota</taxon>
        <taxon>Alphaproteobacteria</taxon>
        <taxon>Rhodobacterales</taxon>
        <taxon>Paracoccaceae</taxon>
        <taxon>Paracoccus</taxon>
    </lineage>
</organism>
<dbReference type="Gene3D" id="2.30.40.10">
    <property type="entry name" value="Urease, subunit C, domain 1"/>
    <property type="match status" value="1"/>
</dbReference>
<dbReference type="CDD" id="cd01293">
    <property type="entry name" value="Bact_CD"/>
    <property type="match status" value="1"/>
</dbReference>
<dbReference type="PANTHER" id="PTHR32027">
    <property type="entry name" value="CYTOSINE DEAMINASE"/>
    <property type="match status" value="1"/>
</dbReference>
<evidence type="ECO:0000259" key="1">
    <source>
        <dbReference type="Pfam" id="PF07969"/>
    </source>
</evidence>
<dbReference type="Proteomes" id="UP000283587">
    <property type="component" value="Unassembled WGS sequence"/>
</dbReference>
<dbReference type="Pfam" id="PF07969">
    <property type="entry name" value="Amidohydro_3"/>
    <property type="match status" value="1"/>
</dbReference>
<keyword evidence="3" id="KW-1185">Reference proteome</keyword>
<protein>
    <submittedName>
        <fullName evidence="2">Deaminase</fullName>
    </submittedName>
</protein>
<accession>A0A419A7D6</accession>
<dbReference type="InterPro" id="IPR052349">
    <property type="entry name" value="Metallo-hydrolase_Enzymes"/>
</dbReference>
<proteinExistence type="predicted"/>